<evidence type="ECO:0000259" key="1">
    <source>
        <dbReference type="Pfam" id="PF09992"/>
    </source>
</evidence>
<dbReference type="OrthoDB" id="5344211at2"/>
<gene>
    <name evidence="2" type="ORF">CSTERTH_03185</name>
</gene>
<evidence type="ECO:0000313" key="3">
    <source>
        <dbReference type="Proteomes" id="UP000092971"/>
    </source>
</evidence>
<evidence type="ECO:0000313" key="2">
    <source>
        <dbReference type="EMBL" id="ANW98117.1"/>
    </source>
</evidence>
<dbReference type="InterPro" id="IPR018711">
    <property type="entry name" value="NAGPA"/>
</dbReference>
<organism evidence="2 3">
    <name type="scientific">Thermoclostridium stercorarium subsp. thermolacticum DSM 2910</name>
    <dbReference type="NCBI Taxonomy" id="1121336"/>
    <lineage>
        <taxon>Bacteria</taxon>
        <taxon>Bacillati</taxon>
        <taxon>Bacillota</taxon>
        <taxon>Clostridia</taxon>
        <taxon>Eubacteriales</taxon>
        <taxon>Oscillospiraceae</taxon>
        <taxon>Thermoclostridium</taxon>
    </lineage>
</organism>
<feature type="domain" description="Phosphodiester glycosidase" evidence="1">
    <location>
        <begin position="92"/>
        <end position="244"/>
    </location>
</feature>
<reference evidence="2 3" key="1">
    <citation type="submission" date="2016-02" db="EMBL/GenBank/DDBJ databases">
        <title>Comparison of Clostridium stercorarium subspecies using comparative genomics and transcriptomics.</title>
        <authorList>
            <person name="Schellenberg J."/>
            <person name="Thallinger G."/>
            <person name="Levin D.B."/>
            <person name="Zhang X."/>
            <person name="Alvare G."/>
            <person name="Fristensky B."/>
            <person name="Sparling R."/>
        </authorList>
    </citation>
    <scope>NUCLEOTIDE SEQUENCE [LARGE SCALE GENOMIC DNA]</scope>
    <source>
        <strain evidence="2 3">DSM 2910</strain>
    </source>
</reference>
<sequence>MAATFGSELYTVNGKKVRLMWLEAGIEELTIRNIGENSLRTAKDEKGNQLYGVNGVFFQMVEPDKGNLYGYAINNGAPIGPNERGSWNSGGNGFMVYLKKELPDKTFLFVSNNAMQTDDNKNQFPVTHKGYTVQMSDVKWAVGGISLHLSENFSKVADYYSRLSNDKEWDVDNKADRPRTAIGYKGGKKIILCTIFDGDDITKDGAGYGCNLWDVRTIMKDKFGCTMGLNLDGGGSTQISYKENGKDCYQGFGRASYCMLCVPM</sequence>
<protein>
    <recommendedName>
        <fullName evidence="1">Phosphodiester glycosidase domain-containing protein</fullName>
    </recommendedName>
</protein>
<proteinExistence type="predicted"/>
<name>A0A1B1YBF5_THEST</name>
<dbReference type="Pfam" id="PF09992">
    <property type="entry name" value="NAGPA"/>
    <property type="match status" value="1"/>
</dbReference>
<dbReference type="Proteomes" id="UP000092971">
    <property type="component" value="Chromosome"/>
</dbReference>
<dbReference type="AlphaFoldDB" id="A0A1B1YBF5"/>
<dbReference type="EMBL" id="CP014672">
    <property type="protein sequence ID" value="ANW98117.1"/>
    <property type="molecule type" value="Genomic_DNA"/>
</dbReference>
<accession>A0A1B1YBF5</accession>